<accession>A0A9P1HCP8</accession>
<name>A0A9P1HCP8_9PEZI</name>
<dbReference type="Gene3D" id="6.10.140.1750">
    <property type="match status" value="1"/>
</dbReference>
<dbReference type="InterPro" id="IPR001810">
    <property type="entry name" value="F-box_dom"/>
</dbReference>
<reference evidence="2" key="1">
    <citation type="submission" date="2022-11" db="EMBL/GenBank/DDBJ databases">
        <authorList>
            <person name="Scott C."/>
            <person name="Bruce N."/>
        </authorList>
    </citation>
    <scope>NUCLEOTIDE SEQUENCE</scope>
</reference>
<dbReference type="SUPFAM" id="SSF81383">
    <property type="entry name" value="F-box domain"/>
    <property type="match status" value="1"/>
</dbReference>
<dbReference type="Gene3D" id="1.20.1280.50">
    <property type="match status" value="1"/>
</dbReference>
<dbReference type="OrthoDB" id="3219396at2759"/>
<dbReference type="EMBL" id="CALLCH030000021">
    <property type="protein sequence ID" value="CAI4220110.1"/>
    <property type="molecule type" value="Genomic_DNA"/>
</dbReference>
<evidence type="ECO:0000259" key="1">
    <source>
        <dbReference type="PROSITE" id="PS50181"/>
    </source>
</evidence>
<dbReference type="AlphaFoldDB" id="A0A9P1HCP8"/>
<feature type="domain" description="F-box" evidence="1">
    <location>
        <begin position="27"/>
        <end position="63"/>
    </location>
</feature>
<dbReference type="Proteomes" id="UP000838763">
    <property type="component" value="Unassembled WGS sequence"/>
</dbReference>
<keyword evidence="3" id="KW-1185">Reference proteome</keyword>
<dbReference type="SMART" id="SM00256">
    <property type="entry name" value="FBOX"/>
    <property type="match status" value="1"/>
</dbReference>
<dbReference type="InterPro" id="IPR036047">
    <property type="entry name" value="F-box-like_dom_sf"/>
</dbReference>
<organism evidence="2 3">
    <name type="scientific">Parascedosporium putredinis</name>
    <dbReference type="NCBI Taxonomy" id="1442378"/>
    <lineage>
        <taxon>Eukaryota</taxon>
        <taxon>Fungi</taxon>
        <taxon>Dikarya</taxon>
        <taxon>Ascomycota</taxon>
        <taxon>Pezizomycotina</taxon>
        <taxon>Sordariomycetes</taxon>
        <taxon>Hypocreomycetidae</taxon>
        <taxon>Microascales</taxon>
        <taxon>Microascaceae</taxon>
        <taxon>Parascedosporium</taxon>
    </lineage>
</organism>
<sequence length="153" mass="16839">MTGAVCPTTVEITQRYGEAIDASLPPPGVLLTLPNEVLLHILGFLDVSDLLSTSRANHQLRELALTPILHANRLRHNRAILPPLLSSPSRPSRSDLIARSIVQSRTSVVSRRLNRKLISIRLSRRLAARPSPESLVQRCVLLANACRDFAPCT</sequence>
<evidence type="ECO:0000313" key="3">
    <source>
        <dbReference type="Proteomes" id="UP000838763"/>
    </source>
</evidence>
<protein>
    <recommendedName>
        <fullName evidence="1">F-box domain-containing protein</fullName>
    </recommendedName>
</protein>
<proteinExistence type="predicted"/>
<gene>
    <name evidence="2" type="ORF">PPNO1_LOCUS9650</name>
</gene>
<dbReference type="Pfam" id="PF12937">
    <property type="entry name" value="F-box-like"/>
    <property type="match status" value="1"/>
</dbReference>
<evidence type="ECO:0000313" key="2">
    <source>
        <dbReference type="EMBL" id="CAI4220110.1"/>
    </source>
</evidence>
<comment type="caution">
    <text evidence="2">The sequence shown here is derived from an EMBL/GenBank/DDBJ whole genome shotgun (WGS) entry which is preliminary data.</text>
</comment>
<dbReference type="PROSITE" id="PS50181">
    <property type="entry name" value="FBOX"/>
    <property type="match status" value="1"/>
</dbReference>